<organism evidence="1 2">
    <name type="scientific">Ambispora leptoticha</name>
    <dbReference type="NCBI Taxonomy" id="144679"/>
    <lineage>
        <taxon>Eukaryota</taxon>
        <taxon>Fungi</taxon>
        <taxon>Fungi incertae sedis</taxon>
        <taxon>Mucoromycota</taxon>
        <taxon>Glomeromycotina</taxon>
        <taxon>Glomeromycetes</taxon>
        <taxon>Archaeosporales</taxon>
        <taxon>Ambisporaceae</taxon>
        <taxon>Ambispora</taxon>
    </lineage>
</organism>
<keyword evidence="2" id="KW-1185">Reference proteome</keyword>
<dbReference type="EMBL" id="CAJVPS010054292">
    <property type="protein sequence ID" value="CAG8773829.1"/>
    <property type="molecule type" value="Genomic_DNA"/>
</dbReference>
<proteinExistence type="predicted"/>
<reference evidence="1" key="1">
    <citation type="submission" date="2021-06" db="EMBL/GenBank/DDBJ databases">
        <authorList>
            <person name="Kallberg Y."/>
            <person name="Tangrot J."/>
            <person name="Rosling A."/>
        </authorList>
    </citation>
    <scope>NUCLEOTIDE SEQUENCE</scope>
    <source>
        <strain evidence="1">FL130A</strain>
    </source>
</reference>
<sequence>LWGLCIDAVSPPFTKSFTSFTSTNRFMPSKSYRHQCWAGHGHWATLSDQKYWTLDIRVFHASLITNIVQV</sequence>
<dbReference type="Proteomes" id="UP000789508">
    <property type="component" value="Unassembled WGS sequence"/>
</dbReference>
<dbReference type="AlphaFoldDB" id="A0A9N9NUR6"/>
<gene>
    <name evidence="1" type="ORF">ALEPTO_LOCUS14288</name>
</gene>
<accession>A0A9N9NUR6</accession>
<evidence type="ECO:0000313" key="1">
    <source>
        <dbReference type="EMBL" id="CAG8773829.1"/>
    </source>
</evidence>
<evidence type="ECO:0000313" key="2">
    <source>
        <dbReference type="Proteomes" id="UP000789508"/>
    </source>
</evidence>
<name>A0A9N9NUR6_9GLOM</name>
<feature type="non-terminal residue" evidence="1">
    <location>
        <position position="70"/>
    </location>
</feature>
<comment type="caution">
    <text evidence="1">The sequence shown here is derived from an EMBL/GenBank/DDBJ whole genome shotgun (WGS) entry which is preliminary data.</text>
</comment>
<feature type="non-terminal residue" evidence="1">
    <location>
        <position position="1"/>
    </location>
</feature>
<protein>
    <submittedName>
        <fullName evidence="1">13079_t:CDS:1</fullName>
    </submittedName>
</protein>